<organism evidence="2 3">
    <name type="scientific">Mortierella alpina</name>
    <name type="common">Oleaginous fungus</name>
    <name type="synonym">Mortierella renispora</name>
    <dbReference type="NCBI Taxonomy" id="64518"/>
    <lineage>
        <taxon>Eukaryota</taxon>
        <taxon>Fungi</taxon>
        <taxon>Fungi incertae sedis</taxon>
        <taxon>Mucoromycota</taxon>
        <taxon>Mortierellomycotina</taxon>
        <taxon>Mortierellomycetes</taxon>
        <taxon>Mortierellales</taxon>
        <taxon>Mortierellaceae</taxon>
        <taxon>Mortierella</taxon>
    </lineage>
</organism>
<name>A0A9P8D2G8_MORAP</name>
<proteinExistence type="predicted"/>
<dbReference type="AlphaFoldDB" id="A0A9P8D2G8"/>
<dbReference type="Proteomes" id="UP000717515">
    <property type="component" value="Unassembled WGS sequence"/>
</dbReference>
<dbReference type="EMBL" id="JAIFTL010000007">
    <property type="protein sequence ID" value="KAG9327238.1"/>
    <property type="molecule type" value="Genomic_DNA"/>
</dbReference>
<protein>
    <submittedName>
        <fullName evidence="2">Uncharacterized protein</fullName>
    </submittedName>
</protein>
<accession>A0A9P8D2G8</accession>
<evidence type="ECO:0000313" key="3">
    <source>
        <dbReference type="Proteomes" id="UP000717515"/>
    </source>
</evidence>
<evidence type="ECO:0000313" key="2">
    <source>
        <dbReference type="EMBL" id="KAG9327238.1"/>
    </source>
</evidence>
<comment type="caution">
    <text evidence="2">The sequence shown here is derived from an EMBL/GenBank/DDBJ whole genome shotgun (WGS) entry which is preliminary data.</text>
</comment>
<evidence type="ECO:0000256" key="1">
    <source>
        <dbReference type="SAM" id="MobiDB-lite"/>
    </source>
</evidence>
<feature type="region of interest" description="Disordered" evidence="1">
    <location>
        <begin position="102"/>
        <end position="155"/>
    </location>
</feature>
<reference evidence="2" key="1">
    <citation type="submission" date="2021-07" db="EMBL/GenBank/DDBJ databases">
        <title>Draft genome of Mortierella alpina, strain LL118, isolated from an aspen leaf litter sample.</title>
        <authorList>
            <person name="Yang S."/>
            <person name="Vinatzer B.A."/>
        </authorList>
    </citation>
    <scope>NUCLEOTIDE SEQUENCE</scope>
    <source>
        <strain evidence="2">LL118</strain>
    </source>
</reference>
<gene>
    <name evidence="2" type="ORF">KVV02_002691</name>
</gene>
<sequence length="155" mass="17464">MLFNEKTYGGVTSSQTGGRKVDVFVRVYDEALEEMVELGVNEHKPPSASDKILDLQLKKLMRINRSILSRIPETSPQLFFDVHGMPARLYAMTHANMTAFSQEALSNRSKKKLASQSPPLTPQISSAASTPQKKQPASSPKKKWKRKFQLEDEEE</sequence>
<feature type="compositionally biased region" description="Polar residues" evidence="1">
    <location>
        <begin position="114"/>
        <end position="130"/>
    </location>
</feature>